<comment type="caution">
    <text evidence="2">The sequence shown here is derived from an EMBL/GenBank/DDBJ whole genome shotgun (WGS) entry which is preliminary data.</text>
</comment>
<keyword evidence="1" id="KW-1133">Transmembrane helix</keyword>
<dbReference type="PANTHER" id="PTHR42077:SF1">
    <property type="entry name" value="YALI0F30239P"/>
    <property type="match status" value="1"/>
</dbReference>
<evidence type="ECO:0000313" key="2">
    <source>
        <dbReference type="EMBL" id="KAF7545659.1"/>
    </source>
</evidence>
<keyword evidence="3" id="KW-1185">Reference proteome</keyword>
<evidence type="ECO:0000256" key="1">
    <source>
        <dbReference type="SAM" id="Phobius"/>
    </source>
</evidence>
<keyword evidence="1" id="KW-0472">Membrane</keyword>
<organism evidence="2 3">
    <name type="scientific">Cylindrodendrum hubeiense</name>
    <dbReference type="NCBI Taxonomy" id="595255"/>
    <lineage>
        <taxon>Eukaryota</taxon>
        <taxon>Fungi</taxon>
        <taxon>Dikarya</taxon>
        <taxon>Ascomycota</taxon>
        <taxon>Pezizomycotina</taxon>
        <taxon>Sordariomycetes</taxon>
        <taxon>Hypocreomycetidae</taxon>
        <taxon>Hypocreales</taxon>
        <taxon>Nectriaceae</taxon>
        <taxon>Cylindrodendrum</taxon>
    </lineage>
</organism>
<keyword evidence="1" id="KW-0812">Transmembrane</keyword>
<sequence length="100" mass="11139">MAKQPSTLSQVFPLIIFFAIIGAGGWIGYQVYLSAAKIQETASERIAKKNVVFTKDGLRVGVKQMKNENYVDATQSWVVKAWNLGTATKDDSQKDSKKRK</sequence>
<protein>
    <submittedName>
        <fullName evidence="2">Uncharacterized protein</fullName>
    </submittedName>
</protein>
<gene>
    <name evidence="2" type="ORF">G7Z17_g9008</name>
</gene>
<proteinExistence type="predicted"/>
<dbReference type="PANTHER" id="PTHR42077">
    <property type="entry name" value="YALI0F30239P"/>
    <property type="match status" value="1"/>
</dbReference>
<accession>A0A9P5LDS3</accession>
<name>A0A9P5LDS3_9HYPO</name>
<feature type="transmembrane region" description="Helical" evidence="1">
    <location>
        <begin position="12"/>
        <end position="32"/>
    </location>
</feature>
<reference evidence="2" key="1">
    <citation type="submission" date="2020-03" db="EMBL/GenBank/DDBJ databases">
        <title>Draft Genome Sequence of Cylindrodendrum hubeiense.</title>
        <authorList>
            <person name="Buettner E."/>
            <person name="Kellner H."/>
        </authorList>
    </citation>
    <scope>NUCLEOTIDE SEQUENCE</scope>
    <source>
        <strain evidence="2">IHI 201604</strain>
    </source>
</reference>
<dbReference type="Proteomes" id="UP000722485">
    <property type="component" value="Unassembled WGS sequence"/>
</dbReference>
<dbReference type="OrthoDB" id="4083871at2759"/>
<evidence type="ECO:0000313" key="3">
    <source>
        <dbReference type="Proteomes" id="UP000722485"/>
    </source>
</evidence>
<dbReference type="EMBL" id="JAANBB010000244">
    <property type="protein sequence ID" value="KAF7545659.1"/>
    <property type="molecule type" value="Genomic_DNA"/>
</dbReference>
<dbReference type="AlphaFoldDB" id="A0A9P5LDS3"/>